<evidence type="ECO:0000313" key="2">
    <source>
        <dbReference type="Proteomes" id="UP000326944"/>
    </source>
</evidence>
<evidence type="ECO:0000313" key="1">
    <source>
        <dbReference type="EMBL" id="QFR48397.1"/>
    </source>
</evidence>
<dbReference type="Proteomes" id="UP000326944">
    <property type="component" value="Chromosome"/>
</dbReference>
<dbReference type="OrthoDB" id="6258822at2"/>
<dbReference type="RefSeq" id="WP_152306340.1">
    <property type="nucleotide sequence ID" value="NZ_CP043617.1"/>
</dbReference>
<gene>
    <name evidence="1" type="ORF">FJR48_01130</name>
</gene>
<organism evidence="1 2">
    <name type="scientific">Sulfurimonas lithotrophica</name>
    <dbReference type="NCBI Taxonomy" id="2590022"/>
    <lineage>
        <taxon>Bacteria</taxon>
        <taxon>Pseudomonadati</taxon>
        <taxon>Campylobacterota</taxon>
        <taxon>Epsilonproteobacteria</taxon>
        <taxon>Campylobacterales</taxon>
        <taxon>Sulfurimonadaceae</taxon>
        <taxon>Sulfurimonas</taxon>
    </lineage>
</organism>
<proteinExistence type="predicted"/>
<dbReference type="InterPro" id="IPR014729">
    <property type="entry name" value="Rossmann-like_a/b/a_fold"/>
</dbReference>
<dbReference type="KEGG" id="sulg:FJR48_01130"/>
<dbReference type="Gene3D" id="3.40.50.620">
    <property type="entry name" value="HUPs"/>
    <property type="match status" value="1"/>
</dbReference>
<protein>
    <recommendedName>
        <fullName evidence="3">Phosphoadenosine phosphosulphate reductase domain-containing protein</fullName>
    </recommendedName>
</protein>
<evidence type="ECO:0008006" key="3">
    <source>
        <dbReference type="Google" id="ProtNLM"/>
    </source>
</evidence>
<sequence>MIKIESYYVEEYHKSVPHVVKFSGGRSSGALLFSLLENGLLDADRGDVIVFNNTSAEHHKTYDFVMECKRRCESKYNIPFFLVEFQTYESCRNGTYDRFSTYKLVNNKPYSETNPNGYHSKGEIFEELISWQGYLPSLLSGRTCTKNMKMDTTVAFLNDWFAFKEFNVPVVRLGHFGESSRIDKNLLYEKHLRHGGSVPKEIYLEKKEYALNRHLFRSTQNFRDYTSVQIENKPLYTKKGIVEYCSLIGFRADEPLRLEKMKKRIDDKSNENISVAYLRDKNEHVYAPLVEYNVEQKDIKDFWDSREWDLGLPYDGSLGNCVYCFMKGATKLSSIQSNNDDITPENIDWWVRIEEKYQRDLKAEGREISTEENPFINFFGVGKKLSYSVIKEGSGLEANDDSLPCNCTD</sequence>
<accession>A0A5P8NYA7</accession>
<reference evidence="1 2" key="1">
    <citation type="submission" date="2019-09" db="EMBL/GenBank/DDBJ databases">
        <title>Sulfurimonas gotlandica sp. nov., a chemoautotrophic and psychrotolerant epsilonproteobacterium isolated from a pelagic redoxcline, and an emended description of the genus Sulfurimonas.</title>
        <authorList>
            <person name="Wang S."/>
            <person name="Jiang L."/>
            <person name="Shao S."/>
        </authorList>
    </citation>
    <scope>NUCLEOTIDE SEQUENCE [LARGE SCALE GENOMIC DNA]</scope>
    <source>
        <strain evidence="1 2">GYSZ_1</strain>
    </source>
</reference>
<keyword evidence="2" id="KW-1185">Reference proteome</keyword>
<dbReference type="EMBL" id="CP043617">
    <property type="protein sequence ID" value="QFR48397.1"/>
    <property type="molecule type" value="Genomic_DNA"/>
</dbReference>
<name>A0A5P8NYA7_9BACT</name>
<dbReference type="AlphaFoldDB" id="A0A5P8NYA7"/>